<evidence type="ECO:0000313" key="8">
    <source>
        <dbReference type="EMBL" id="CAA3019320.1"/>
    </source>
</evidence>
<reference evidence="8 9" key="1">
    <citation type="submission" date="2019-12" db="EMBL/GenBank/DDBJ databases">
        <authorList>
            <person name="Alioto T."/>
            <person name="Alioto T."/>
            <person name="Gomez Garrido J."/>
        </authorList>
    </citation>
    <scope>NUCLEOTIDE SEQUENCE [LARGE SCALE GENOMIC DNA]</scope>
</reference>
<dbReference type="GO" id="GO:0030130">
    <property type="term" value="C:clathrin coat of trans-Golgi network vesicle"/>
    <property type="evidence" value="ECO:0007669"/>
    <property type="project" value="InterPro"/>
</dbReference>
<keyword evidence="5 7" id="KW-0168">Coated pit</keyword>
<evidence type="ECO:0000256" key="2">
    <source>
        <dbReference type="ARBA" id="ARBA00004180"/>
    </source>
</evidence>
<dbReference type="GO" id="GO:0005198">
    <property type="term" value="F:structural molecule activity"/>
    <property type="evidence" value="ECO:0007669"/>
    <property type="project" value="InterPro"/>
</dbReference>
<evidence type="ECO:0000256" key="3">
    <source>
        <dbReference type="ARBA" id="ARBA00005263"/>
    </source>
</evidence>
<dbReference type="GO" id="GO:0016192">
    <property type="term" value="P:vesicle-mediated transport"/>
    <property type="evidence" value="ECO:0007669"/>
    <property type="project" value="InterPro"/>
</dbReference>
<dbReference type="OrthoDB" id="5512at2759"/>
<evidence type="ECO:0000256" key="6">
    <source>
        <dbReference type="ARBA" id="ARBA00023329"/>
    </source>
</evidence>
<gene>
    <name evidence="8" type="ORF">OLEA9_A001181</name>
</gene>
<evidence type="ECO:0000256" key="7">
    <source>
        <dbReference type="RuleBase" id="RU363137"/>
    </source>
</evidence>
<dbReference type="GO" id="GO:0030132">
    <property type="term" value="C:clathrin coat of coated pit"/>
    <property type="evidence" value="ECO:0007669"/>
    <property type="project" value="InterPro"/>
</dbReference>
<protein>
    <recommendedName>
        <fullName evidence="7">Clathrin light chain</fullName>
    </recommendedName>
</protein>
<dbReference type="PROSITE" id="PS00581">
    <property type="entry name" value="CLATHRIN_LIGHT_CHN_2"/>
    <property type="match status" value="1"/>
</dbReference>
<keyword evidence="4 7" id="KW-0472">Membrane</keyword>
<comment type="similarity">
    <text evidence="3 7">Belongs to the clathrin light chain family.</text>
</comment>
<proteinExistence type="inferred from homology"/>
<dbReference type="AlphaFoldDB" id="A0A8S0ULC4"/>
<sequence>MDLETKDKLEKERDKELEVAAKLELEEWYVKYNEKIAAIKAENRKRVEEPEDDAGESLEWDKVVDLCGFKSPKSVKDTSRMRSILLKLKESKT</sequence>
<keyword evidence="9" id="KW-1185">Reference proteome</keyword>
<evidence type="ECO:0000256" key="4">
    <source>
        <dbReference type="ARBA" id="ARBA00023136"/>
    </source>
</evidence>
<comment type="function">
    <text evidence="1 7">Clathrin is the major protein of the polyhedral coat of coated pits and vesicles.</text>
</comment>
<comment type="subcellular location">
    <subcellularLocation>
        <location evidence="2 7">Cytoplasmic vesicle membrane</location>
        <topology evidence="2 7">Peripheral membrane protein</topology>
        <orientation evidence="2 7">Cytoplasmic side</orientation>
    </subcellularLocation>
    <subcellularLocation>
        <location evidence="7">Membrane</location>
        <location evidence="7">Coated pit</location>
        <topology evidence="7">Peripheral membrane protein</topology>
        <orientation evidence="7">Cytoplasmic side</orientation>
    </subcellularLocation>
    <text evidence="7">Cytoplasmic face of coated pits and vesicles.</text>
</comment>
<name>A0A8S0ULC4_OLEEU</name>
<dbReference type="Proteomes" id="UP000594638">
    <property type="component" value="Unassembled WGS sequence"/>
</dbReference>
<dbReference type="Gramene" id="OE9A001181T1">
    <property type="protein sequence ID" value="OE9A001181C1"/>
    <property type="gene ID" value="OE9A001181"/>
</dbReference>
<evidence type="ECO:0000256" key="1">
    <source>
        <dbReference type="ARBA" id="ARBA00003913"/>
    </source>
</evidence>
<dbReference type="GO" id="GO:0006886">
    <property type="term" value="P:intracellular protein transport"/>
    <property type="evidence" value="ECO:0007669"/>
    <property type="project" value="InterPro"/>
</dbReference>
<dbReference type="EMBL" id="CACTIH010008184">
    <property type="protein sequence ID" value="CAA3019320.1"/>
    <property type="molecule type" value="Genomic_DNA"/>
</dbReference>
<evidence type="ECO:0000313" key="9">
    <source>
        <dbReference type="Proteomes" id="UP000594638"/>
    </source>
</evidence>
<keyword evidence="6 7" id="KW-0968">Cytoplasmic vesicle</keyword>
<evidence type="ECO:0000256" key="5">
    <source>
        <dbReference type="ARBA" id="ARBA00023176"/>
    </source>
</evidence>
<dbReference type="Pfam" id="PF01086">
    <property type="entry name" value="Clathrin_lg_ch"/>
    <property type="match status" value="1"/>
</dbReference>
<organism evidence="8 9">
    <name type="scientific">Olea europaea subsp. europaea</name>
    <dbReference type="NCBI Taxonomy" id="158383"/>
    <lineage>
        <taxon>Eukaryota</taxon>
        <taxon>Viridiplantae</taxon>
        <taxon>Streptophyta</taxon>
        <taxon>Embryophyta</taxon>
        <taxon>Tracheophyta</taxon>
        <taxon>Spermatophyta</taxon>
        <taxon>Magnoliopsida</taxon>
        <taxon>eudicotyledons</taxon>
        <taxon>Gunneridae</taxon>
        <taxon>Pentapetalae</taxon>
        <taxon>asterids</taxon>
        <taxon>lamiids</taxon>
        <taxon>Lamiales</taxon>
        <taxon>Oleaceae</taxon>
        <taxon>Oleeae</taxon>
        <taxon>Olea</taxon>
    </lineage>
</organism>
<comment type="caution">
    <text evidence="8">The sequence shown here is derived from an EMBL/GenBank/DDBJ whole genome shotgun (WGS) entry which is preliminary data.</text>
</comment>
<dbReference type="InterPro" id="IPR000996">
    <property type="entry name" value="Clathrin_L-chain"/>
</dbReference>
<accession>A0A8S0ULC4</accession>